<dbReference type="Proteomes" id="UP000054770">
    <property type="component" value="Unassembled WGS sequence"/>
</dbReference>
<evidence type="ECO:0000313" key="1">
    <source>
        <dbReference type="EMBL" id="SAL84136.1"/>
    </source>
</evidence>
<organism evidence="1 2">
    <name type="scientific">Caballeronia choica</name>
    <dbReference type="NCBI Taxonomy" id="326476"/>
    <lineage>
        <taxon>Bacteria</taxon>
        <taxon>Pseudomonadati</taxon>
        <taxon>Pseudomonadota</taxon>
        <taxon>Betaproteobacteria</taxon>
        <taxon>Burkholderiales</taxon>
        <taxon>Burkholderiaceae</taxon>
        <taxon>Caballeronia</taxon>
    </lineage>
</organism>
<dbReference type="AlphaFoldDB" id="A0A158KSI2"/>
<reference evidence="1" key="1">
    <citation type="submission" date="2016-01" db="EMBL/GenBank/DDBJ databases">
        <authorList>
            <person name="Peeters C."/>
        </authorList>
    </citation>
    <scope>NUCLEOTIDE SEQUENCE [LARGE SCALE GENOMIC DNA]</scope>
    <source>
        <strain evidence="1">LMG 22940</strain>
    </source>
</reference>
<proteinExistence type="predicted"/>
<comment type="caution">
    <text evidence="1">The sequence shown here is derived from an EMBL/GenBank/DDBJ whole genome shotgun (WGS) entry which is preliminary data.</text>
</comment>
<accession>A0A158KSI2</accession>
<name>A0A158KSI2_9BURK</name>
<protein>
    <submittedName>
        <fullName evidence="1">Uncharacterized protein</fullName>
    </submittedName>
</protein>
<dbReference type="EMBL" id="FCON02000152">
    <property type="protein sequence ID" value="SAL84136.1"/>
    <property type="molecule type" value="Genomic_DNA"/>
</dbReference>
<keyword evidence="2" id="KW-1185">Reference proteome</keyword>
<sequence length="110" mass="12293">MTLNNGEGDDCEHEDEQDKCLQRVAEHEVDGARTEEEQEHRFAQDLKHRLAPAMSGPRLDDIAAEALLQFGNLRIAQATYDRICLTGCMGRPPGRRRLPTAGFAALRCES</sequence>
<evidence type="ECO:0000313" key="2">
    <source>
        <dbReference type="Proteomes" id="UP000054770"/>
    </source>
</evidence>
<gene>
    <name evidence="1" type="ORF">AWB68_07181</name>
</gene>